<evidence type="ECO:0000313" key="3">
    <source>
        <dbReference type="Proteomes" id="UP000481288"/>
    </source>
</evidence>
<feature type="compositionally biased region" description="Polar residues" evidence="1">
    <location>
        <begin position="592"/>
        <end position="603"/>
    </location>
</feature>
<dbReference type="AlphaFoldDB" id="A0A7D8UWN9"/>
<feature type="non-terminal residue" evidence="2">
    <location>
        <position position="1"/>
    </location>
</feature>
<feature type="region of interest" description="Disordered" evidence="1">
    <location>
        <begin position="244"/>
        <end position="298"/>
    </location>
</feature>
<dbReference type="EMBL" id="QGMG01000037">
    <property type="protein sequence ID" value="TVY58533.1"/>
    <property type="molecule type" value="Genomic_DNA"/>
</dbReference>
<feature type="region of interest" description="Disordered" evidence="1">
    <location>
        <begin position="590"/>
        <end position="692"/>
    </location>
</feature>
<feature type="compositionally biased region" description="Pro residues" evidence="1">
    <location>
        <begin position="641"/>
        <end position="653"/>
    </location>
</feature>
<organism evidence="2 3">
    <name type="scientific">Lachnellula cervina</name>
    <dbReference type="NCBI Taxonomy" id="1316786"/>
    <lineage>
        <taxon>Eukaryota</taxon>
        <taxon>Fungi</taxon>
        <taxon>Dikarya</taxon>
        <taxon>Ascomycota</taxon>
        <taxon>Pezizomycotina</taxon>
        <taxon>Leotiomycetes</taxon>
        <taxon>Helotiales</taxon>
        <taxon>Lachnaceae</taxon>
        <taxon>Lachnellula</taxon>
    </lineage>
</organism>
<reference evidence="2 3" key="1">
    <citation type="submission" date="2018-05" db="EMBL/GenBank/DDBJ databases">
        <title>Whole genome sequencing for identification of molecular markers to develop diagnostic detection tools for the regulated plant pathogen Lachnellula willkommii.</title>
        <authorList>
            <person name="Giroux E."/>
            <person name="Bilodeau G."/>
        </authorList>
    </citation>
    <scope>NUCLEOTIDE SEQUENCE [LARGE SCALE GENOMIC DNA]</scope>
    <source>
        <strain evidence="2 3">CBS 625.97</strain>
    </source>
</reference>
<feature type="region of interest" description="Disordered" evidence="1">
    <location>
        <begin position="777"/>
        <end position="806"/>
    </location>
</feature>
<evidence type="ECO:0000313" key="2">
    <source>
        <dbReference type="EMBL" id="TVY58533.1"/>
    </source>
</evidence>
<feature type="compositionally biased region" description="Polar residues" evidence="1">
    <location>
        <begin position="386"/>
        <end position="406"/>
    </location>
</feature>
<feature type="compositionally biased region" description="Polar residues" evidence="1">
    <location>
        <begin position="444"/>
        <end position="462"/>
    </location>
</feature>
<feature type="compositionally biased region" description="Basic and acidic residues" evidence="1">
    <location>
        <begin position="782"/>
        <end position="801"/>
    </location>
</feature>
<gene>
    <name evidence="2" type="ORF">LCER1_G000876</name>
</gene>
<sequence>FSAESSVAVSSAPIKISLKQLTNESYYTLPVGDIGVGKQPKLDFGFIHIIEKLPELGIWSEDFVERESIIDLKIVLEWVDLMVPYETFDSQAVRLVVFLMKSIGFLLIQLQMLHEVTIDQYCHVIVDLLTWEECESEWKTPKKYWHLKIIIEVRTQLSISKKNTGLVSAIFASTIVVVYPVGRMAQGAVAPVTIPNGVVPPLTVEELRELAEYEKIIQFRDAVLAGTHPRIKIAPHLVGKQANATRNFSSPITSNPRANNVTQRSTPNSHLEDASFHRSPNNSRPGPAAQISKSGKSEINPILLEKSDDLIKAEMQLQRQRLERNLRDQIEKQRIATKAALQTSESLPNFDISEVLSKAQAIVHPSIQVEVQPAMADDAASDSFDENTFYSSQHDSSAWSNSSQGQKEPVQVHSGGFVSAGGRPGESISTQSHIQDQRKVVASASLSTNNQPAAQKQHSQHLTDAADAADFQRQLSGLGNSVSHATTGVATNRNFTDSPHQQGEVGTHSVSTGPNGLSRDDQATVQRTTDDLLRQAFVDDRASPVIHTHNLSPFAPQPARVSPLATAREPPVLRENILADEAAPAQVAALRNQPTGISSTDSSPKGVKAAEKKKGGNKKKKRKAKDSADTPDSPYIKPEPRSPSPFPVAPLPRPQKRQRQSGQYAAELNYDEPRYGAEGDTQARIPEPHAELRESRAYQRADEAYEPVFRRPPLPLRRVEDDAYRRTASDTYTRQPQSPAVYVTPSYAHNDARSARAASHAIVDRRVEEPPYYGQPAVRTAVRPDADRERSRSPILRDRRSPVAMGPPRQAVRIVRDEFGNEYYDPSPVRQSVAPPPRYRGEVVYERPPVRVVSARPDVYEDDGIVYRRPSPTPTIARRVVTQPEYAMAPPSGYRSYREREYSVRPSGEEYVQRRPVYNEPVREYAPRAQSVRPDAIQYEVRGEAPRDYAPMAPAVRDEASQGYVRAASVRPDAVRYEEVPRQYATPRVQALREEVVRDYSPRPISVRPDQTRYEVREDLEYARAPVVREEPPRDYARAGSVRPDAIRYELPGEYVGRMQSVMPEPPPREYASSVRPEARREMIPQAQREFSVRPIDSLNRREQVPVGKGERFYEEVPGQRPAPVAFIERPRARESSVLVYADDVRREMYR</sequence>
<evidence type="ECO:0000256" key="1">
    <source>
        <dbReference type="SAM" id="MobiDB-lite"/>
    </source>
</evidence>
<proteinExistence type="predicted"/>
<dbReference type="OrthoDB" id="5333304at2759"/>
<feature type="region of interest" description="Disordered" evidence="1">
    <location>
        <begin position="490"/>
        <end position="522"/>
    </location>
</feature>
<feature type="compositionally biased region" description="Basic residues" evidence="1">
    <location>
        <begin position="615"/>
        <end position="624"/>
    </location>
</feature>
<keyword evidence="3" id="KW-1185">Reference proteome</keyword>
<feature type="region of interest" description="Disordered" evidence="1">
    <location>
        <begin position="385"/>
        <end position="464"/>
    </location>
</feature>
<accession>A0A7D8UWN9</accession>
<protein>
    <submittedName>
        <fullName evidence="2">Uncharacterized protein</fullName>
    </submittedName>
</protein>
<feature type="region of interest" description="Disordered" evidence="1">
    <location>
        <begin position="1059"/>
        <end position="1078"/>
    </location>
</feature>
<name>A0A7D8UWN9_9HELO</name>
<dbReference type="Proteomes" id="UP000481288">
    <property type="component" value="Unassembled WGS sequence"/>
</dbReference>
<feature type="compositionally biased region" description="Polar residues" evidence="1">
    <location>
        <begin position="490"/>
        <end position="501"/>
    </location>
</feature>
<feature type="compositionally biased region" description="Polar residues" evidence="1">
    <location>
        <begin position="244"/>
        <end position="269"/>
    </location>
</feature>
<comment type="caution">
    <text evidence="2">The sequence shown here is derived from an EMBL/GenBank/DDBJ whole genome shotgun (WGS) entry which is preliminary data.</text>
</comment>